<name>A0ACC2ID53_9PLEO</name>
<evidence type="ECO:0000313" key="2">
    <source>
        <dbReference type="Proteomes" id="UP001153331"/>
    </source>
</evidence>
<evidence type="ECO:0000313" key="1">
    <source>
        <dbReference type="EMBL" id="KAJ8113079.1"/>
    </source>
</evidence>
<gene>
    <name evidence="1" type="ORF">OPT61_g4711</name>
</gene>
<reference evidence="1" key="1">
    <citation type="submission" date="2022-11" db="EMBL/GenBank/DDBJ databases">
        <title>Genome Sequence of Boeremia exigua.</title>
        <authorList>
            <person name="Buettner E."/>
        </authorList>
    </citation>
    <scope>NUCLEOTIDE SEQUENCE</scope>
    <source>
        <strain evidence="1">CU02</strain>
    </source>
</reference>
<sequence length="503" mass="56086">MLARLVSRLRSPAKPVQQSPSPTAASGHTLESTSHPAQSSDLGAQNDRKCAEDDGPKGTISSASDTSSSGSELGKQGAIDIIDSIIKFHDSTHQFWWDRTGKQLAELLRCAGYNKSDQYSELLFFAIHIIPELGPAPHDKSGNIRWHSPHTPDGTPLDFSWEWGLEGTATIRVSFEPIGPLAGTDADPLNRYATHNWIKHLENQDLVVGLDLEWYHHFTYTLLPSKPIPPSELDSMKLAAGMNSETIPVSGSVVMRDIARDGPMVKFYVYPGLKARELGISKAEVVFRAIEALPAEQYESLNFKPLQEYLSRAASRWEMEIHLVSFDLISPQRSRIKIYTRAPNTSMEYLMDALTLGGCNNLSMYSKRVIQDVRDFWNIFVGDAPDVLPKDGVARGPGFYFTAQAGKIATPKLYISPGPFCKNDQDVLARLRRYFSTRHDAAKMLPQMDRYESALKANYGAEYLQKTSDINIYVSCALQKDQLRVVTYLCPQVLAREADAQVN</sequence>
<dbReference type="EMBL" id="JAPHNI010000277">
    <property type="protein sequence ID" value="KAJ8113079.1"/>
    <property type="molecule type" value="Genomic_DNA"/>
</dbReference>
<protein>
    <submittedName>
        <fullName evidence="1">Uncharacterized protein</fullName>
    </submittedName>
</protein>
<proteinExistence type="predicted"/>
<keyword evidence="2" id="KW-1185">Reference proteome</keyword>
<comment type="caution">
    <text evidence="1">The sequence shown here is derived from an EMBL/GenBank/DDBJ whole genome shotgun (WGS) entry which is preliminary data.</text>
</comment>
<accession>A0ACC2ID53</accession>
<dbReference type="Proteomes" id="UP001153331">
    <property type="component" value="Unassembled WGS sequence"/>
</dbReference>
<organism evidence="1 2">
    <name type="scientific">Boeremia exigua</name>
    <dbReference type="NCBI Taxonomy" id="749465"/>
    <lineage>
        <taxon>Eukaryota</taxon>
        <taxon>Fungi</taxon>
        <taxon>Dikarya</taxon>
        <taxon>Ascomycota</taxon>
        <taxon>Pezizomycotina</taxon>
        <taxon>Dothideomycetes</taxon>
        <taxon>Pleosporomycetidae</taxon>
        <taxon>Pleosporales</taxon>
        <taxon>Pleosporineae</taxon>
        <taxon>Didymellaceae</taxon>
        <taxon>Boeremia</taxon>
    </lineage>
</organism>